<comment type="pathway">
    <text evidence="3">Amino-acid biosynthesis; L-serine biosynthesis; L-serine from 3-phospho-D-glycerate: step 3/3.</text>
</comment>
<keyword evidence="2 3" id="KW-0460">Magnesium</keyword>
<keyword evidence="3" id="KW-0170">Cobalt</keyword>
<sequence>MINTLIFDLDDTLLWDKKSIKEALLATCNDAYRIAGIDADLLFNAVKEVAPIEYKKQDFYPVTVALGINPFEGLWGNFNDVNDSRLRQMGDSISVYQFDVWMESLRSVGNEDLSLARKLAKRFITYRETLPYVYDETFDVLSSLQKTFQLVLLTNGAPSLQQKKLQMTPALVPFFNRIFISGSFGVGKPDTSLFNHCLSQLNIKPEEAVMIGDNLHTDIIGGNGVNLTTVWINREGISNDTDIIPTIEIKNLRELNEVLERISI</sequence>
<dbReference type="EC" id="3.1.3.3" evidence="3"/>
<dbReference type="GO" id="GO:0016787">
    <property type="term" value="F:hydrolase activity"/>
    <property type="evidence" value="ECO:0007669"/>
    <property type="project" value="UniProtKB-KW"/>
</dbReference>
<dbReference type="PANTHER" id="PTHR46470">
    <property type="entry name" value="N-ACYLNEURAMINATE-9-PHOSPHATASE"/>
    <property type="match status" value="1"/>
</dbReference>
<evidence type="ECO:0000256" key="2">
    <source>
        <dbReference type="ARBA" id="ARBA00022842"/>
    </source>
</evidence>
<comment type="similarity">
    <text evidence="3">Belongs to the HAD-like hydrolase superfamily.</text>
</comment>
<dbReference type="NCBIfam" id="TIGR01549">
    <property type="entry name" value="HAD-SF-IA-v1"/>
    <property type="match status" value="1"/>
</dbReference>
<dbReference type="Proteomes" id="UP000741863">
    <property type="component" value="Unassembled WGS sequence"/>
</dbReference>
<keyword evidence="3" id="KW-0718">Serine biosynthesis</keyword>
<evidence type="ECO:0000313" key="5">
    <source>
        <dbReference type="Proteomes" id="UP000741863"/>
    </source>
</evidence>
<comment type="catalytic activity">
    <reaction evidence="3">
        <text>O-phospho-D-serine + H2O = D-serine + phosphate</text>
        <dbReference type="Rhea" id="RHEA:24873"/>
        <dbReference type="ChEBI" id="CHEBI:15377"/>
        <dbReference type="ChEBI" id="CHEBI:35247"/>
        <dbReference type="ChEBI" id="CHEBI:43474"/>
        <dbReference type="ChEBI" id="CHEBI:58680"/>
        <dbReference type="EC" id="3.1.3.3"/>
    </reaction>
</comment>
<evidence type="ECO:0000256" key="3">
    <source>
        <dbReference type="HAMAP-Rule" id="MF_02240"/>
    </source>
</evidence>
<dbReference type="SUPFAM" id="SSF56784">
    <property type="entry name" value="HAD-like"/>
    <property type="match status" value="1"/>
</dbReference>
<gene>
    <name evidence="4" type="ORF">JOD17_002548</name>
</gene>
<keyword evidence="1 3" id="KW-0378">Hydrolase</keyword>
<dbReference type="Pfam" id="PF00702">
    <property type="entry name" value="Hydrolase"/>
    <property type="match status" value="1"/>
</dbReference>
<dbReference type="EMBL" id="JAFBEC010000007">
    <property type="protein sequence ID" value="MBM7633454.1"/>
    <property type="molecule type" value="Genomic_DNA"/>
</dbReference>
<dbReference type="InterPro" id="IPR036412">
    <property type="entry name" value="HAD-like_sf"/>
</dbReference>
<dbReference type="SFLD" id="SFLDS00003">
    <property type="entry name" value="Haloacid_Dehalogenase"/>
    <property type="match status" value="1"/>
</dbReference>
<keyword evidence="5" id="KW-1185">Reference proteome</keyword>
<comment type="catalytic activity">
    <reaction evidence="3">
        <text>O-phospho-L-serine + H2O = L-serine + phosphate</text>
        <dbReference type="Rhea" id="RHEA:21208"/>
        <dbReference type="ChEBI" id="CHEBI:15377"/>
        <dbReference type="ChEBI" id="CHEBI:33384"/>
        <dbReference type="ChEBI" id="CHEBI:43474"/>
        <dbReference type="ChEBI" id="CHEBI:57524"/>
        <dbReference type="EC" id="3.1.3.3"/>
    </reaction>
</comment>
<organism evidence="4 5">
    <name type="scientific">Geomicrobium sediminis</name>
    <dbReference type="NCBI Taxonomy" id="1347788"/>
    <lineage>
        <taxon>Bacteria</taxon>
        <taxon>Bacillati</taxon>
        <taxon>Bacillota</taxon>
        <taxon>Bacilli</taxon>
        <taxon>Bacillales</taxon>
        <taxon>Geomicrobium</taxon>
    </lineage>
</organism>
<dbReference type="InterPro" id="IPR051400">
    <property type="entry name" value="HAD-like_hydrolase"/>
</dbReference>
<dbReference type="HAMAP" id="MF_02240">
    <property type="entry name" value="PSP"/>
    <property type="match status" value="1"/>
</dbReference>
<dbReference type="RefSeq" id="WP_204698101.1">
    <property type="nucleotide sequence ID" value="NZ_JAFBEC010000007.1"/>
</dbReference>
<comment type="cofactor">
    <cofactor evidence="3">
        <name>Mg(2+)</name>
        <dbReference type="ChEBI" id="CHEBI:18420"/>
    </cofactor>
    <cofactor evidence="3">
        <name>Co(2+)</name>
        <dbReference type="ChEBI" id="CHEBI:48828"/>
    </cofactor>
</comment>
<dbReference type="Gene3D" id="1.20.120.1600">
    <property type="match status" value="1"/>
</dbReference>
<dbReference type="SFLD" id="SFLDG01129">
    <property type="entry name" value="C1.5:_HAD__Beta-PGM__Phosphata"/>
    <property type="match status" value="1"/>
</dbReference>
<dbReference type="InterPro" id="IPR023214">
    <property type="entry name" value="HAD_sf"/>
</dbReference>
<dbReference type="InterPro" id="IPR044266">
    <property type="entry name" value="PSP_YsaA"/>
</dbReference>
<keyword evidence="3" id="KW-0028">Amino-acid biosynthesis</keyword>
<name>A0ABS2PDF0_9BACL</name>
<accession>A0ABS2PDF0</accession>
<dbReference type="InterPro" id="IPR006439">
    <property type="entry name" value="HAD-SF_hydro_IA"/>
</dbReference>
<comment type="function">
    <text evidence="3">Catalyzes the last step of the phosphorylated serine biosynthetic pathway, i.e. dephosphorylation of O-phospho-L-serine to form L-serine.</text>
</comment>
<evidence type="ECO:0000256" key="1">
    <source>
        <dbReference type="ARBA" id="ARBA00022801"/>
    </source>
</evidence>
<protein>
    <recommendedName>
        <fullName evidence="3">Phosphoserine phosphatase</fullName>
        <shortName evidence="3">PSP</shortName>
        <ecNumber evidence="3">3.1.3.3</ecNumber>
    </recommendedName>
</protein>
<evidence type="ECO:0000313" key="4">
    <source>
        <dbReference type="EMBL" id="MBM7633454.1"/>
    </source>
</evidence>
<dbReference type="PANTHER" id="PTHR46470:SF3">
    <property type="entry name" value="N-ACYLNEURAMINATE-9-PHOSPHATASE"/>
    <property type="match status" value="1"/>
</dbReference>
<proteinExistence type="inferred from homology"/>
<dbReference type="Gene3D" id="3.40.50.1000">
    <property type="entry name" value="HAD superfamily/HAD-like"/>
    <property type="match status" value="1"/>
</dbReference>
<comment type="caution">
    <text evidence="4">The sequence shown here is derived from an EMBL/GenBank/DDBJ whole genome shotgun (WGS) entry which is preliminary data.</text>
</comment>
<reference evidence="4 5" key="1">
    <citation type="submission" date="2021-01" db="EMBL/GenBank/DDBJ databases">
        <title>Genomic Encyclopedia of Type Strains, Phase IV (KMG-IV): sequencing the most valuable type-strain genomes for metagenomic binning, comparative biology and taxonomic classification.</title>
        <authorList>
            <person name="Goeker M."/>
        </authorList>
    </citation>
    <scope>NUCLEOTIDE SEQUENCE [LARGE SCALE GENOMIC DNA]</scope>
    <source>
        <strain evidence="4 5">DSM 25540</strain>
    </source>
</reference>